<proteinExistence type="inferred from homology"/>
<evidence type="ECO:0000259" key="5">
    <source>
        <dbReference type="Pfam" id="PF06321"/>
    </source>
</evidence>
<evidence type="ECO:0000256" key="4">
    <source>
        <dbReference type="ARBA" id="ARBA00023263"/>
    </source>
</evidence>
<organism evidence="7 8">
    <name type="scientific">Dysgonomonas capnocytophagoides</name>
    <dbReference type="NCBI Taxonomy" id="45254"/>
    <lineage>
        <taxon>Bacteria</taxon>
        <taxon>Pseudomonadati</taxon>
        <taxon>Bacteroidota</taxon>
        <taxon>Bacteroidia</taxon>
        <taxon>Bacteroidales</taxon>
        <taxon>Dysgonomonadaceae</taxon>
        <taxon>Dysgonomonas</taxon>
    </lineage>
</organism>
<name>A0A4Y8L0F4_9BACT</name>
<keyword evidence="4" id="KW-0281">Fimbrium</keyword>
<gene>
    <name evidence="7" type="ORF">E2605_14940</name>
</gene>
<dbReference type="InterPro" id="IPR029141">
    <property type="entry name" value="FimA_N"/>
</dbReference>
<comment type="caution">
    <text evidence="7">The sequence shown here is derived from an EMBL/GenBank/DDBJ whole genome shotgun (WGS) entry which is preliminary data.</text>
</comment>
<dbReference type="EMBL" id="SOML01000010">
    <property type="protein sequence ID" value="TFD94664.1"/>
    <property type="molecule type" value="Genomic_DNA"/>
</dbReference>
<evidence type="ECO:0000256" key="2">
    <source>
        <dbReference type="ARBA" id="ARBA00006011"/>
    </source>
</evidence>
<dbReference type="RefSeq" id="WP_134437073.1">
    <property type="nucleotide sequence ID" value="NZ_SOML01000010.1"/>
</dbReference>
<accession>A0A4Y8L0F4</accession>
<comment type="subcellular location">
    <subcellularLocation>
        <location evidence="1">Fimbrium</location>
    </subcellularLocation>
</comment>
<evidence type="ECO:0000256" key="3">
    <source>
        <dbReference type="ARBA" id="ARBA00022729"/>
    </source>
</evidence>
<feature type="domain" description="Major fimbrial subunit protein N-terminal" evidence="5">
    <location>
        <begin position="47"/>
        <end position="159"/>
    </location>
</feature>
<dbReference type="Proteomes" id="UP000297861">
    <property type="component" value="Unassembled WGS sequence"/>
</dbReference>
<sequence length="318" mass="35793">MSRIIYMLLSVNLLLMLSCSEDKIIEAGADNDKIELFFDVNNYTRATSTVIENETEEEQVVENLYIFLFPATDNQAVIKYYVSASVFSAGTWSTADNKISLNANKSDIGYRDVYIVANCFSIKSKLDEVTSMSDLETVLQTTEEPWSENITTPLLMSGNKLHDFNTAARLDNISLIRAVAKLQLNITLSKEHQTFPTIDNEPQYKYKFINFDKNTYVLQTGNKVNSLISSSDWLGWSESGNVTSYLLNADGKVIGMSLVTYLNESVPSSGSIEISLPYQDAGSLPPPEFGDETYRLQLPQHIERNHLYRYDISLSSDN</sequence>
<protein>
    <submittedName>
        <fullName evidence="7">DUF4906 domain-containing protein</fullName>
    </submittedName>
</protein>
<dbReference type="AlphaFoldDB" id="A0A4Y8L0F4"/>
<dbReference type="Gene3D" id="2.60.40.2580">
    <property type="match status" value="1"/>
</dbReference>
<evidence type="ECO:0000259" key="6">
    <source>
        <dbReference type="Pfam" id="PF22358"/>
    </source>
</evidence>
<comment type="similarity">
    <text evidence="2">Belongs to the bacteroidetes fimbrillin superfamily. FimA/Mfa1 family.</text>
</comment>
<keyword evidence="3" id="KW-0732">Signal</keyword>
<evidence type="ECO:0000313" key="8">
    <source>
        <dbReference type="Proteomes" id="UP000297861"/>
    </source>
</evidence>
<dbReference type="PROSITE" id="PS51257">
    <property type="entry name" value="PROKAR_LIPOPROTEIN"/>
    <property type="match status" value="1"/>
</dbReference>
<dbReference type="Pfam" id="PF22358">
    <property type="entry name" value="MfA4_C"/>
    <property type="match status" value="1"/>
</dbReference>
<dbReference type="STRING" id="1121485.GCA_000426485_01651"/>
<evidence type="ECO:0000313" key="7">
    <source>
        <dbReference type="EMBL" id="TFD94664.1"/>
    </source>
</evidence>
<keyword evidence="8" id="KW-1185">Reference proteome</keyword>
<dbReference type="InterPro" id="IPR054771">
    <property type="entry name" value="MfA4_C"/>
</dbReference>
<feature type="domain" description="Minor fimbrium tip subunit MfA4 C-terminal" evidence="6">
    <location>
        <begin position="178"/>
        <end position="312"/>
    </location>
</feature>
<dbReference type="GO" id="GO:0009289">
    <property type="term" value="C:pilus"/>
    <property type="evidence" value="ECO:0007669"/>
    <property type="project" value="UniProtKB-SubCell"/>
</dbReference>
<evidence type="ECO:0000256" key="1">
    <source>
        <dbReference type="ARBA" id="ARBA00004561"/>
    </source>
</evidence>
<reference evidence="7 8" key="1">
    <citation type="submission" date="2019-03" db="EMBL/GenBank/DDBJ databases">
        <title>San Antonio Military Medical Center submission to MRSN (WRAIR), pending publication.</title>
        <authorList>
            <person name="Blyth D.M."/>
            <person name="Mccarthy S.L."/>
            <person name="Schall S.E."/>
            <person name="Stam J.A."/>
            <person name="Ong A.C."/>
            <person name="Mcgann P.T."/>
        </authorList>
    </citation>
    <scope>NUCLEOTIDE SEQUENCE [LARGE SCALE GENOMIC DNA]</scope>
    <source>
        <strain evidence="7 8">MRSN571793</strain>
    </source>
</reference>
<dbReference type="Pfam" id="PF06321">
    <property type="entry name" value="P_gingi_FimA"/>
    <property type="match status" value="1"/>
</dbReference>
<dbReference type="OrthoDB" id="1014132at2"/>